<accession>A0A1G6BMM3</accession>
<name>A0A1G6BMM3_EUBOX</name>
<proteinExistence type="predicted"/>
<reference evidence="1 2" key="1">
    <citation type="submission" date="2016-10" db="EMBL/GenBank/DDBJ databases">
        <authorList>
            <person name="de Groot N.N."/>
        </authorList>
    </citation>
    <scope>NUCLEOTIDE SEQUENCE [LARGE SCALE GENOMIC DNA]</scope>
    <source>
        <strain evidence="1 2">DSM 3217</strain>
    </source>
</reference>
<evidence type="ECO:0000313" key="1">
    <source>
        <dbReference type="EMBL" id="SDB21890.1"/>
    </source>
</evidence>
<dbReference type="RefSeq" id="WP_090173873.1">
    <property type="nucleotide sequence ID" value="NZ_FMXR01000011.1"/>
</dbReference>
<dbReference type="EMBL" id="FMXR01000011">
    <property type="protein sequence ID" value="SDB21890.1"/>
    <property type="molecule type" value="Genomic_DNA"/>
</dbReference>
<keyword evidence="2" id="KW-1185">Reference proteome</keyword>
<sequence>MRLESNFRKRTFIKITAFLISLCLTVTLLTAYTHPIVCDGAQVQTVSVNAQNIDAAALQIDTLLMQEKSVTLKVKGKQTASAKLIAKLQRKIKKTNGQGVIFHYSFVKTKGKRTTYSISSAQASLYKYSVKFIKKLYTTERAKYTNDATALIAQDYYAYPKETTRMLRTAYDMISIWLDYNYNDSLIGQYADEDMTVIIENQSIKTNAATLARSNRKTYKSLLKKIDLSVIIKKITVSDDNTVFVTLKSFREFKKIKKVKSLFTNKSFWYETYYSTIDNKKSAKKSNLSDPNAHTLMLTNQTSILVAQSDFYRLSNAMKIWAIADSGYFACNTTRPAYGMLYRLHKGTYDMGAKGMKYLYRNKATGKCIHYASYEELTFKQLGIYVDKCAYFNHAWTVVRVKNSDGKVLWIPFDYGIGPSTKLAVSSSVKNKYLKTEAMRYRTYLCMTKGAPTYKNFKTSDFK</sequence>
<dbReference type="OrthoDB" id="9849508at2"/>
<protein>
    <submittedName>
        <fullName evidence="1">Uncharacterized protein</fullName>
    </submittedName>
</protein>
<organism evidence="1 2">
    <name type="scientific">Eubacterium oxidoreducens</name>
    <dbReference type="NCBI Taxonomy" id="1732"/>
    <lineage>
        <taxon>Bacteria</taxon>
        <taxon>Bacillati</taxon>
        <taxon>Bacillota</taxon>
        <taxon>Clostridia</taxon>
        <taxon>Eubacteriales</taxon>
        <taxon>Eubacteriaceae</taxon>
        <taxon>Eubacterium</taxon>
    </lineage>
</organism>
<gene>
    <name evidence="1" type="ORF">SAMN02910417_01644</name>
</gene>
<dbReference type="Proteomes" id="UP000199228">
    <property type="component" value="Unassembled WGS sequence"/>
</dbReference>
<evidence type="ECO:0000313" key="2">
    <source>
        <dbReference type="Proteomes" id="UP000199228"/>
    </source>
</evidence>
<dbReference type="AlphaFoldDB" id="A0A1G6BMM3"/>